<evidence type="ECO:0008006" key="4">
    <source>
        <dbReference type="Google" id="ProtNLM"/>
    </source>
</evidence>
<proteinExistence type="predicted"/>
<gene>
    <name evidence="2" type="ORF">US42_C0016G0021</name>
</gene>
<evidence type="ECO:0000256" key="1">
    <source>
        <dbReference type="SAM" id="Phobius"/>
    </source>
</evidence>
<sequence length="204" mass="22347">MFLEHSPAQVLRKHWRLVFFAGVILAILSFAILLVTPLEYRADAQILIISKSRYGIDPYTAVKSAERVGENLVQVVPTSDFYNKTMLQGSYKIDKTSFTNVSEKVRRKNWEKAVNASVIYGSGVINVSAYHKDKNNALALAGAAASALVGNGWEYVGGDVDFKIVNEPVVTDYPVRPNLPMNALAGFIIGAVLMSAVVLRKSVV</sequence>
<keyword evidence="1" id="KW-0472">Membrane</keyword>
<evidence type="ECO:0000313" key="3">
    <source>
        <dbReference type="Proteomes" id="UP000034849"/>
    </source>
</evidence>
<dbReference type="Proteomes" id="UP000034849">
    <property type="component" value="Unassembled WGS sequence"/>
</dbReference>
<organism evidence="2 3">
    <name type="scientific">Candidatus Magasanikbacteria bacterium GW2011_GWC2_37_14</name>
    <dbReference type="NCBI Taxonomy" id="1619046"/>
    <lineage>
        <taxon>Bacteria</taxon>
        <taxon>Candidatus Magasanikiibacteriota</taxon>
    </lineage>
</organism>
<name>A0A0G0JFV0_9BACT</name>
<keyword evidence="1" id="KW-1133">Transmembrane helix</keyword>
<keyword evidence="1" id="KW-0812">Transmembrane</keyword>
<comment type="caution">
    <text evidence="2">The sequence shown here is derived from an EMBL/GenBank/DDBJ whole genome shotgun (WGS) entry which is preliminary data.</text>
</comment>
<dbReference type="AlphaFoldDB" id="A0A0G0JFV0"/>
<dbReference type="STRING" id="1619046.US42_C0016G0021"/>
<accession>A0A0G0JFV0</accession>
<reference evidence="2 3" key="1">
    <citation type="journal article" date="2015" name="Nature">
        <title>rRNA introns, odd ribosomes, and small enigmatic genomes across a large radiation of phyla.</title>
        <authorList>
            <person name="Brown C.T."/>
            <person name="Hug L.A."/>
            <person name="Thomas B.C."/>
            <person name="Sharon I."/>
            <person name="Castelle C.J."/>
            <person name="Singh A."/>
            <person name="Wilkins M.J."/>
            <person name="Williams K.H."/>
            <person name="Banfield J.F."/>
        </authorList>
    </citation>
    <scope>NUCLEOTIDE SEQUENCE [LARGE SCALE GENOMIC DNA]</scope>
</reference>
<feature type="transmembrane region" description="Helical" evidence="1">
    <location>
        <begin position="15"/>
        <end position="35"/>
    </location>
</feature>
<protein>
    <recommendedName>
        <fullName evidence="4">Polysaccharide chain length determinant N-terminal domain-containing protein</fullName>
    </recommendedName>
</protein>
<evidence type="ECO:0000313" key="2">
    <source>
        <dbReference type="EMBL" id="KKQ27036.1"/>
    </source>
</evidence>
<dbReference type="EMBL" id="LBSX01000016">
    <property type="protein sequence ID" value="KKQ27036.1"/>
    <property type="molecule type" value="Genomic_DNA"/>
</dbReference>
<feature type="transmembrane region" description="Helical" evidence="1">
    <location>
        <begin position="179"/>
        <end position="199"/>
    </location>
</feature>